<dbReference type="AlphaFoldDB" id="A0A8T2X1F5"/>
<evidence type="ECO:0000313" key="2">
    <source>
        <dbReference type="Proteomes" id="UP000807159"/>
    </source>
</evidence>
<accession>A0A8T2X1F5</accession>
<comment type="caution">
    <text evidence="1">The sequence shown here is derived from an EMBL/GenBank/DDBJ whole genome shotgun (WGS) entry which is preliminary data.</text>
</comment>
<feature type="non-terminal residue" evidence="1">
    <location>
        <position position="51"/>
    </location>
</feature>
<name>A0A8T2X1F5_POPDE</name>
<protein>
    <submittedName>
        <fullName evidence="1">Uncharacterized protein</fullName>
    </submittedName>
</protein>
<reference evidence="1" key="1">
    <citation type="journal article" date="2021" name="J. Hered.">
        <title>Genome Assembly of Salicaceae Populus deltoides (Eastern Cottonwood) I-69 Based on Nanopore Sequencing and Hi-C Technologies.</title>
        <authorList>
            <person name="Bai S."/>
            <person name="Wu H."/>
            <person name="Zhang J."/>
            <person name="Pan Z."/>
            <person name="Zhao W."/>
            <person name="Li Z."/>
            <person name="Tong C."/>
        </authorList>
    </citation>
    <scope>NUCLEOTIDE SEQUENCE</scope>
    <source>
        <tissue evidence="1">Leaf</tissue>
    </source>
</reference>
<gene>
    <name evidence="1" type="ORF">H0E87_025297</name>
</gene>
<proteinExistence type="predicted"/>
<dbReference type="Proteomes" id="UP000807159">
    <property type="component" value="Chromosome 15"/>
</dbReference>
<dbReference type="EMBL" id="JACEGQ020000015">
    <property type="protein sequence ID" value="KAH8486223.1"/>
    <property type="molecule type" value="Genomic_DNA"/>
</dbReference>
<sequence length="51" mass="5847">MSRNFTITQGFLQTYMIGTVERRYCLKETNRMIISVGPLSSDLKETMVKSA</sequence>
<keyword evidence="2" id="KW-1185">Reference proteome</keyword>
<evidence type="ECO:0000313" key="1">
    <source>
        <dbReference type="EMBL" id="KAH8486223.1"/>
    </source>
</evidence>
<organism evidence="1 2">
    <name type="scientific">Populus deltoides</name>
    <name type="common">Eastern poplar</name>
    <name type="synonym">Eastern cottonwood</name>
    <dbReference type="NCBI Taxonomy" id="3696"/>
    <lineage>
        <taxon>Eukaryota</taxon>
        <taxon>Viridiplantae</taxon>
        <taxon>Streptophyta</taxon>
        <taxon>Embryophyta</taxon>
        <taxon>Tracheophyta</taxon>
        <taxon>Spermatophyta</taxon>
        <taxon>Magnoliopsida</taxon>
        <taxon>eudicotyledons</taxon>
        <taxon>Gunneridae</taxon>
        <taxon>Pentapetalae</taxon>
        <taxon>rosids</taxon>
        <taxon>fabids</taxon>
        <taxon>Malpighiales</taxon>
        <taxon>Salicaceae</taxon>
        <taxon>Saliceae</taxon>
        <taxon>Populus</taxon>
    </lineage>
</organism>